<dbReference type="Gene3D" id="1.10.10.10">
    <property type="entry name" value="Winged helix-like DNA-binding domain superfamily/Winged helix DNA-binding domain"/>
    <property type="match status" value="1"/>
</dbReference>
<evidence type="ECO:0000256" key="3">
    <source>
        <dbReference type="ARBA" id="ARBA00023163"/>
    </source>
</evidence>
<feature type="domain" description="HTH marR-type" evidence="4">
    <location>
        <begin position="16"/>
        <end position="149"/>
    </location>
</feature>
<keyword evidence="3" id="KW-0804">Transcription</keyword>
<dbReference type="InterPro" id="IPR023187">
    <property type="entry name" value="Tscrpt_reg_MarR-type_CS"/>
</dbReference>
<dbReference type="AlphaFoldDB" id="A0A365U9J2"/>
<dbReference type="RefSeq" id="WP_113288896.1">
    <property type="nucleotide sequence ID" value="NZ_QNTQ01000006.1"/>
</dbReference>
<dbReference type="EMBL" id="QNTQ01000006">
    <property type="protein sequence ID" value="RBI85639.1"/>
    <property type="molecule type" value="Genomic_DNA"/>
</dbReference>
<comment type="caution">
    <text evidence="5">The sequence shown here is derived from an EMBL/GenBank/DDBJ whole genome shotgun (WGS) entry which is preliminary data.</text>
</comment>
<dbReference type="SMART" id="SM00347">
    <property type="entry name" value="HTH_MARR"/>
    <property type="match status" value="1"/>
</dbReference>
<dbReference type="PANTHER" id="PTHR42756:SF1">
    <property type="entry name" value="TRANSCRIPTIONAL REPRESSOR OF EMRAB OPERON"/>
    <property type="match status" value="1"/>
</dbReference>
<keyword evidence="2" id="KW-0238">DNA-binding</keyword>
<accession>A0A365U9J2</accession>
<name>A0A365U9J2_9RHOB</name>
<evidence type="ECO:0000313" key="5">
    <source>
        <dbReference type="EMBL" id="RBI85639.1"/>
    </source>
</evidence>
<dbReference type="PROSITE" id="PS50995">
    <property type="entry name" value="HTH_MARR_2"/>
    <property type="match status" value="1"/>
</dbReference>
<gene>
    <name evidence="5" type="ORF">DRV85_07875</name>
</gene>
<evidence type="ECO:0000256" key="1">
    <source>
        <dbReference type="ARBA" id="ARBA00023015"/>
    </source>
</evidence>
<dbReference type="InterPro" id="IPR036390">
    <property type="entry name" value="WH_DNA-bd_sf"/>
</dbReference>
<sequence>MGKEPFLHRALTQDDLRLVMIPVRRLAERLGTLGEREALSETGLAVAEWRIIFVLARDGAGHLQQLAHRASVDRRQVGRYVERLERRGLVGKRTDPTDRRRTVVEATDVGMAVYRELRPKYEALADEFRSLYSDYEYGLLMQLIERAILRADMLLARDEEE</sequence>
<evidence type="ECO:0000256" key="2">
    <source>
        <dbReference type="ARBA" id="ARBA00023125"/>
    </source>
</evidence>
<proteinExistence type="predicted"/>
<dbReference type="PANTHER" id="PTHR42756">
    <property type="entry name" value="TRANSCRIPTIONAL REGULATOR, MARR"/>
    <property type="match status" value="1"/>
</dbReference>
<organism evidence="5 6">
    <name type="scientific">Rhodosalinus halophilus</name>
    <dbReference type="NCBI Taxonomy" id="2259333"/>
    <lineage>
        <taxon>Bacteria</taxon>
        <taxon>Pseudomonadati</taxon>
        <taxon>Pseudomonadota</taxon>
        <taxon>Alphaproteobacteria</taxon>
        <taxon>Rhodobacterales</taxon>
        <taxon>Paracoccaceae</taxon>
        <taxon>Rhodosalinus</taxon>
    </lineage>
</organism>
<dbReference type="Proteomes" id="UP000253370">
    <property type="component" value="Unassembled WGS sequence"/>
</dbReference>
<evidence type="ECO:0000259" key="4">
    <source>
        <dbReference type="PROSITE" id="PS50995"/>
    </source>
</evidence>
<evidence type="ECO:0000313" key="6">
    <source>
        <dbReference type="Proteomes" id="UP000253370"/>
    </source>
</evidence>
<dbReference type="PROSITE" id="PS01117">
    <property type="entry name" value="HTH_MARR_1"/>
    <property type="match status" value="1"/>
</dbReference>
<dbReference type="SUPFAM" id="SSF46785">
    <property type="entry name" value="Winged helix' DNA-binding domain"/>
    <property type="match status" value="1"/>
</dbReference>
<keyword evidence="6" id="KW-1185">Reference proteome</keyword>
<dbReference type="GO" id="GO:0003700">
    <property type="term" value="F:DNA-binding transcription factor activity"/>
    <property type="evidence" value="ECO:0007669"/>
    <property type="project" value="InterPro"/>
</dbReference>
<dbReference type="OrthoDB" id="8906692at2"/>
<dbReference type="InterPro" id="IPR000835">
    <property type="entry name" value="HTH_MarR-typ"/>
</dbReference>
<dbReference type="GO" id="GO:0003677">
    <property type="term" value="F:DNA binding"/>
    <property type="evidence" value="ECO:0007669"/>
    <property type="project" value="UniProtKB-KW"/>
</dbReference>
<dbReference type="Pfam" id="PF13463">
    <property type="entry name" value="HTH_27"/>
    <property type="match status" value="1"/>
</dbReference>
<reference evidence="5 6" key="1">
    <citation type="submission" date="2018-07" db="EMBL/GenBank/DDBJ databases">
        <title>Rhodosalinus sp. strain E84T genomic sequence and assembly.</title>
        <authorList>
            <person name="Liu Z.-W."/>
            <person name="Lu D.-C."/>
        </authorList>
    </citation>
    <scope>NUCLEOTIDE SEQUENCE [LARGE SCALE GENOMIC DNA]</scope>
    <source>
        <strain evidence="5 6">E84</strain>
    </source>
</reference>
<keyword evidence="1" id="KW-0805">Transcription regulation</keyword>
<dbReference type="InterPro" id="IPR036388">
    <property type="entry name" value="WH-like_DNA-bd_sf"/>
</dbReference>
<protein>
    <recommendedName>
        <fullName evidence="4">HTH marR-type domain-containing protein</fullName>
    </recommendedName>
</protein>